<evidence type="ECO:0000313" key="3">
    <source>
        <dbReference type="Proteomes" id="UP000469215"/>
    </source>
</evidence>
<evidence type="ECO:0008006" key="4">
    <source>
        <dbReference type="Google" id="ProtNLM"/>
    </source>
</evidence>
<gene>
    <name evidence="2" type="ORF">GSY69_09585</name>
</gene>
<evidence type="ECO:0000313" key="2">
    <source>
        <dbReference type="EMBL" id="MYM20211.1"/>
    </source>
</evidence>
<sequence>MHSGLGRGLTAVYGIFALAATARAGYEFASKFDQAPLAYSLSLFSALVYIVATVCFVLGTRTSHRIAIGACLVEFVGVIVVGALSLIRPDLFPDSTVWSAFGIGYGFIPVILPLVGLWWLRRVGRAAQAASPAQV</sequence>
<keyword evidence="1" id="KW-0472">Membrane</keyword>
<keyword evidence="1" id="KW-1133">Transmembrane helix</keyword>
<dbReference type="EMBL" id="WWEQ01000041">
    <property type="protein sequence ID" value="MYM20211.1"/>
    <property type="molecule type" value="Genomic_DNA"/>
</dbReference>
<evidence type="ECO:0000256" key="1">
    <source>
        <dbReference type="SAM" id="Phobius"/>
    </source>
</evidence>
<protein>
    <recommendedName>
        <fullName evidence="4">Integral membrane protein</fullName>
    </recommendedName>
</protein>
<accession>A0A6N9H8R4</accession>
<dbReference type="AlphaFoldDB" id="A0A6N9H8R4"/>
<dbReference type="Proteomes" id="UP000469215">
    <property type="component" value="Unassembled WGS sequence"/>
</dbReference>
<keyword evidence="1" id="KW-0812">Transmembrane</keyword>
<feature type="transmembrane region" description="Helical" evidence="1">
    <location>
        <begin position="40"/>
        <end position="59"/>
    </location>
</feature>
<feature type="transmembrane region" description="Helical" evidence="1">
    <location>
        <begin position="99"/>
        <end position="120"/>
    </location>
</feature>
<organism evidence="2 3">
    <name type="scientific">Brevibacterium rongguiense</name>
    <dbReference type="NCBI Taxonomy" id="2695267"/>
    <lineage>
        <taxon>Bacteria</taxon>
        <taxon>Bacillati</taxon>
        <taxon>Actinomycetota</taxon>
        <taxon>Actinomycetes</taxon>
        <taxon>Micrococcales</taxon>
        <taxon>Brevibacteriaceae</taxon>
        <taxon>Brevibacterium</taxon>
    </lineage>
</organism>
<feature type="transmembrane region" description="Helical" evidence="1">
    <location>
        <begin position="66"/>
        <end position="87"/>
    </location>
</feature>
<reference evidence="2 3" key="1">
    <citation type="submission" date="2020-01" db="EMBL/GenBank/DDBJ databases">
        <authorList>
            <person name="Deng T."/>
        </authorList>
    </citation>
    <scope>NUCLEOTIDE SEQUENCE [LARGE SCALE GENOMIC DNA]</scope>
    <source>
        <strain evidence="2 3">5221</strain>
    </source>
</reference>
<proteinExistence type="predicted"/>
<name>A0A6N9H8R4_9MICO</name>
<comment type="caution">
    <text evidence="2">The sequence shown here is derived from an EMBL/GenBank/DDBJ whole genome shotgun (WGS) entry which is preliminary data.</text>
</comment>
<keyword evidence="3" id="KW-1185">Reference proteome</keyword>